<keyword evidence="4 10" id="KW-0547">Nucleotide-binding</keyword>
<keyword evidence="16" id="KW-1185">Reference proteome</keyword>
<evidence type="ECO:0000256" key="6">
    <source>
        <dbReference type="ARBA" id="ARBA00051988"/>
    </source>
</evidence>
<keyword evidence="3 10" id="KW-0808">Transferase</keyword>
<evidence type="ECO:0000256" key="2">
    <source>
        <dbReference type="ARBA" id="ARBA00011233"/>
    </source>
</evidence>
<dbReference type="GO" id="GO:0005524">
    <property type="term" value="F:ATP binding"/>
    <property type="evidence" value="ECO:0007669"/>
    <property type="project" value="UniProtKB-UniRule"/>
</dbReference>
<dbReference type="FunFam" id="1.20.1200.10:FF:000001">
    <property type="entry name" value="Cob(I)yrinic acid a,c-diamide adenosyltransferase"/>
    <property type="match status" value="1"/>
</dbReference>
<dbReference type="InterPro" id="IPR029499">
    <property type="entry name" value="PduO-typ"/>
</dbReference>
<keyword evidence="5 10" id="KW-0067">ATP-binding</keyword>
<evidence type="ECO:0000256" key="8">
    <source>
        <dbReference type="ARBA" id="ARBA00071654"/>
    </source>
</evidence>
<dbReference type="Proteomes" id="UP000829354">
    <property type="component" value="Chromosome III"/>
</dbReference>
<dbReference type="InterPro" id="IPR036451">
    <property type="entry name" value="CblAdoTrfase-like_sf"/>
</dbReference>
<protein>
    <recommendedName>
        <fullName evidence="8">Corrinoid adenosyltransferase MMAB</fullName>
    </recommendedName>
    <alternativeName>
        <fullName evidence="9">ATP:co(I)rrinoid adenosyltransferase MMAB</fullName>
    </alternativeName>
</protein>
<evidence type="ECO:0000313" key="14">
    <source>
        <dbReference type="EMBL" id="UMM23580.1"/>
    </source>
</evidence>
<reference evidence="13 15" key="2">
    <citation type="submission" date="2022-05" db="EMBL/GenBank/DDBJ databases">
        <title>Chromosome-level reference genomes for two strains of Caenorhabditis briggsae: an improved platform for comparative genomics.</title>
        <authorList>
            <person name="Stevens L."/>
            <person name="Andersen E.C."/>
        </authorList>
    </citation>
    <scope>NUCLEOTIDE SEQUENCE [LARGE SCALE GENOMIC DNA]</scope>
    <source>
        <strain evidence="13">QX1410_ONT</strain>
        <tissue evidence="13">Whole-organism</tissue>
    </source>
</reference>
<evidence type="ECO:0000256" key="9">
    <source>
        <dbReference type="ARBA" id="ARBA00075216"/>
    </source>
</evidence>
<sequence>MTTRVSLPHSGNFPMIRNFVRAAASQSAVSITRSTPFVGSRFFSMTSSNSGRGFKQGRGTGDSGQSSLYNSERRWKDDDTFNALGTTDELSSYLGVCGSSAQNDGGMDDVVETLTRLQCCLQDVGAHLATPPKSSSERKQKKTMFDVAMVEWINAEIDRYGDDLPAIRQFILSGGGVTSANLQYARAICRRAERSVVPLMREENIDPMALKFLNRMSDLLFVLGRTACMRNKFDELTYLRPDSFTNMKWDRKSLHDKKK</sequence>
<dbReference type="AlphaFoldDB" id="A0AAE9JCF2"/>
<dbReference type="PANTHER" id="PTHR12213:SF0">
    <property type="entry name" value="CORRINOID ADENOSYLTRANSFERASE MMAB"/>
    <property type="match status" value="1"/>
</dbReference>
<evidence type="ECO:0000256" key="11">
    <source>
        <dbReference type="SAM" id="MobiDB-lite"/>
    </source>
</evidence>
<comment type="function">
    <text evidence="7">Converts cob(I)alamin to adenosylcobalamin (adenosylcob(III)alamin), a coenzyme for methylmalonyl-CoA mutase, therefore participates in the final step of the vitamin B12 conversion. Generates adenosylcobalamin (AdoCbl) and directly delivers the cofactor to MUT in a transfer that is stimulated by ATP-binding to MMAB and gated by MMAA.</text>
</comment>
<dbReference type="GO" id="GO:0008817">
    <property type="term" value="F:corrinoid adenosyltransferase activity"/>
    <property type="evidence" value="ECO:0007669"/>
    <property type="project" value="UniProtKB-ARBA"/>
</dbReference>
<name>A0AAE9JCF2_CAEBR</name>
<dbReference type="EMBL" id="CP090893">
    <property type="protein sequence ID" value="ULU00913.1"/>
    <property type="molecule type" value="Genomic_DNA"/>
</dbReference>
<evidence type="ECO:0000256" key="4">
    <source>
        <dbReference type="ARBA" id="ARBA00022741"/>
    </source>
</evidence>
<evidence type="ECO:0000256" key="10">
    <source>
        <dbReference type="RuleBase" id="RU366026"/>
    </source>
</evidence>
<organism evidence="14 16">
    <name type="scientific">Caenorhabditis briggsae</name>
    <dbReference type="NCBI Taxonomy" id="6238"/>
    <lineage>
        <taxon>Eukaryota</taxon>
        <taxon>Metazoa</taxon>
        <taxon>Ecdysozoa</taxon>
        <taxon>Nematoda</taxon>
        <taxon>Chromadorea</taxon>
        <taxon>Rhabditida</taxon>
        <taxon>Rhabditina</taxon>
        <taxon>Rhabditomorpha</taxon>
        <taxon>Rhabditoidea</taxon>
        <taxon>Rhabditidae</taxon>
        <taxon>Peloderinae</taxon>
        <taxon>Caenorhabditis</taxon>
    </lineage>
</organism>
<accession>A0AAE9JCF2</accession>
<comment type="subunit">
    <text evidence="2">Homotrimer.</text>
</comment>
<feature type="domain" description="Cobalamin adenosyltransferase-like" evidence="12">
    <location>
        <begin position="60"/>
        <end position="226"/>
    </location>
</feature>
<evidence type="ECO:0000313" key="16">
    <source>
        <dbReference type="Proteomes" id="UP000829354"/>
    </source>
</evidence>
<evidence type="ECO:0000256" key="3">
    <source>
        <dbReference type="ARBA" id="ARBA00022679"/>
    </source>
</evidence>
<dbReference type="EMBL" id="CP092622">
    <property type="protein sequence ID" value="UMM23580.1"/>
    <property type="molecule type" value="Genomic_DNA"/>
</dbReference>
<evidence type="ECO:0000313" key="13">
    <source>
        <dbReference type="EMBL" id="ULU00913.1"/>
    </source>
</evidence>
<comment type="similarity">
    <text evidence="1 10">Belongs to the Cob(I)alamin adenosyltransferase family.</text>
</comment>
<evidence type="ECO:0000256" key="5">
    <source>
        <dbReference type="ARBA" id="ARBA00022840"/>
    </source>
</evidence>
<comment type="catalytic activity">
    <reaction evidence="6">
        <text>cob(I)alamin-[corrinoid adenosyltransferase] + ATP = apo-[corrinoid adenosyltransferase] + adenosylcob(III)alamin + triphosphate</text>
        <dbReference type="Rhea" id="RHEA:56796"/>
        <dbReference type="Rhea" id="RHEA-COMP:14743"/>
        <dbReference type="Rhea" id="RHEA-COMP:14744"/>
        <dbReference type="ChEBI" id="CHEBI:18036"/>
        <dbReference type="ChEBI" id="CHEBI:18408"/>
        <dbReference type="ChEBI" id="CHEBI:30616"/>
        <dbReference type="ChEBI" id="CHEBI:60488"/>
        <dbReference type="ChEBI" id="CHEBI:83228"/>
    </reaction>
    <physiologicalReaction direction="left-to-right" evidence="6">
        <dbReference type="Rhea" id="RHEA:56797"/>
    </physiologicalReaction>
</comment>
<dbReference type="Pfam" id="PF01923">
    <property type="entry name" value="Cob_adeno_trans"/>
    <property type="match status" value="1"/>
</dbReference>
<evidence type="ECO:0000259" key="12">
    <source>
        <dbReference type="Pfam" id="PF01923"/>
    </source>
</evidence>
<dbReference type="Proteomes" id="UP000827892">
    <property type="component" value="Chromosome III"/>
</dbReference>
<feature type="region of interest" description="Disordered" evidence="11">
    <location>
        <begin position="49"/>
        <end position="72"/>
    </location>
</feature>
<dbReference type="NCBIfam" id="TIGR00636">
    <property type="entry name" value="PduO_Nterm"/>
    <property type="match status" value="1"/>
</dbReference>
<proteinExistence type="inferred from homology"/>
<dbReference type="Gene3D" id="1.20.1200.10">
    <property type="entry name" value="Cobalamin adenosyltransferase-like"/>
    <property type="match status" value="1"/>
</dbReference>
<evidence type="ECO:0000313" key="15">
    <source>
        <dbReference type="Proteomes" id="UP000827892"/>
    </source>
</evidence>
<dbReference type="GO" id="GO:0009235">
    <property type="term" value="P:cobalamin metabolic process"/>
    <property type="evidence" value="ECO:0007669"/>
    <property type="project" value="UniProtKB-ARBA"/>
</dbReference>
<reference evidence="14 16" key="1">
    <citation type="submission" date="2022-04" db="EMBL/GenBank/DDBJ databases">
        <title>Chromosome-level reference genomes for two strains of Caenorhabditis briggsae: an improved platform for comparative genomics.</title>
        <authorList>
            <person name="Stevens L."/>
            <person name="Andersen E."/>
        </authorList>
    </citation>
    <scope>NUCLEOTIDE SEQUENCE [LARGE SCALE GENOMIC DNA]</scope>
    <source>
        <strain evidence="14">VX34</strain>
        <tissue evidence="14">Whole-organism</tissue>
    </source>
</reference>
<dbReference type="PANTHER" id="PTHR12213">
    <property type="entry name" value="CORRINOID ADENOSYLTRANSFERASE"/>
    <property type="match status" value="1"/>
</dbReference>
<evidence type="ECO:0000256" key="7">
    <source>
        <dbReference type="ARBA" id="ARBA00056747"/>
    </source>
</evidence>
<evidence type="ECO:0000256" key="1">
    <source>
        <dbReference type="ARBA" id="ARBA00007487"/>
    </source>
</evidence>
<dbReference type="InterPro" id="IPR016030">
    <property type="entry name" value="CblAdoTrfase-like"/>
</dbReference>
<gene>
    <name evidence="13" type="ORF">L3Y34_001376</name>
    <name evidence="14" type="ORF">L5515_004233</name>
</gene>
<dbReference type="SUPFAM" id="SSF89028">
    <property type="entry name" value="Cobalamin adenosyltransferase-like"/>
    <property type="match status" value="1"/>
</dbReference>